<organism evidence="2 3">
    <name type="scientific">Thalassiosira oceanica</name>
    <name type="common">Marine diatom</name>
    <dbReference type="NCBI Taxonomy" id="159749"/>
    <lineage>
        <taxon>Eukaryota</taxon>
        <taxon>Sar</taxon>
        <taxon>Stramenopiles</taxon>
        <taxon>Ochrophyta</taxon>
        <taxon>Bacillariophyta</taxon>
        <taxon>Coscinodiscophyceae</taxon>
        <taxon>Thalassiosirophycidae</taxon>
        <taxon>Thalassiosirales</taxon>
        <taxon>Thalassiosiraceae</taxon>
        <taxon>Thalassiosira</taxon>
    </lineage>
</organism>
<proteinExistence type="predicted"/>
<gene>
    <name evidence="2" type="ORF">THAOC_27042</name>
</gene>
<dbReference type="EMBL" id="AGNL01037652">
    <property type="protein sequence ID" value="EJK53512.1"/>
    <property type="molecule type" value="Genomic_DNA"/>
</dbReference>
<feature type="region of interest" description="Disordered" evidence="1">
    <location>
        <begin position="152"/>
        <end position="172"/>
    </location>
</feature>
<keyword evidence="3" id="KW-1185">Reference proteome</keyword>
<evidence type="ECO:0000313" key="2">
    <source>
        <dbReference type="EMBL" id="EJK53512.1"/>
    </source>
</evidence>
<feature type="region of interest" description="Disordered" evidence="1">
    <location>
        <begin position="1"/>
        <end position="23"/>
    </location>
</feature>
<protein>
    <submittedName>
        <fullName evidence="2">Uncharacterized protein</fullName>
    </submittedName>
</protein>
<feature type="region of interest" description="Disordered" evidence="1">
    <location>
        <begin position="222"/>
        <end position="248"/>
    </location>
</feature>
<dbReference type="AlphaFoldDB" id="K0S3P4"/>
<feature type="compositionally biased region" description="Pro residues" evidence="1">
    <location>
        <begin position="155"/>
        <end position="168"/>
    </location>
</feature>
<feature type="compositionally biased region" description="Low complexity" evidence="1">
    <location>
        <begin position="234"/>
        <end position="248"/>
    </location>
</feature>
<reference evidence="2 3" key="1">
    <citation type="journal article" date="2012" name="Genome Biol.">
        <title>Genome and low-iron response of an oceanic diatom adapted to chronic iron limitation.</title>
        <authorList>
            <person name="Lommer M."/>
            <person name="Specht M."/>
            <person name="Roy A.S."/>
            <person name="Kraemer L."/>
            <person name="Andreson R."/>
            <person name="Gutowska M.A."/>
            <person name="Wolf J."/>
            <person name="Bergner S.V."/>
            <person name="Schilhabel M.B."/>
            <person name="Klostermeier U.C."/>
            <person name="Beiko R.G."/>
            <person name="Rosenstiel P."/>
            <person name="Hippler M."/>
            <person name="Laroche J."/>
        </authorList>
    </citation>
    <scope>NUCLEOTIDE SEQUENCE [LARGE SCALE GENOMIC DNA]</scope>
    <source>
        <strain evidence="2 3">CCMP1005</strain>
    </source>
</reference>
<accession>K0S3P4</accession>
<dbReference type="Proteomes" id="UP000266841">
    <property type="component" value="Unassembled WGS sequence"/>
</dbReference>
<evidence type="ECO:0000313" key="3">
    <source>
        <dbReference type="Proteomes" id="UP000266841"/>
    </source>
</evidence>
<comment type="caution">
    <text evidence="2">The sequence shown here is derived from an EMBL/GenBank/DDBJ whole genome shotgun (WGS) entry which is preliminary data.</text>
</comment>
<name>K0S3P4_THAOC</name>
<sequence length="248" mass="26157">MCRRGWHAWNEANRPSTARDMAAPVQTGAKPVCGPSRLIHSIPYIHMKMCEGHPARMKTPGTLHNVNTGPGWGQNAAKVVPTGISGPGRPQYVMVHEIQLPPCTTSLKPASFALFAPAGGDFPCFLRCGAGMVTISSRGSCRRVVLPDEVRPGQVRPPPPKRVAPPPYRVGETGPVREEAGVVLLVARDLVRARVQRVVEAGDVPCPVGPLLVARAASLLDGSPGRRRRGDGGAPASLASLASPHPGV</sequence>
<evidence type="ECO:0000256" key="1">
    <source>
        <dbReference type="SAM" id="MobiDB-lite"/>
    </source>
</evidence>